<comment type="caution">
    <text evidence="1">The sequence shown here is derived from an EMBL/GenBank/DDBJ whole genome shotgun (WGS) entry which is preliminary data.</text>
</comment>
<dbReference type="Gene3D" id="3.40.1660.10">
    <property type="entry name" value="EreA-like (biosynthetic domain)"/>
    <property type="match status" value="1"/>
</dbReference>
<evidence type="ECO:0000313" key="1">
    <source>
        <dbReference type="EMBL" id="PZE19820.1"/>
    </source>
</evidence>
<dbReference type="PANTHER" id="PTHR31299">
    <property type="entry name" value="ESTERASE, PUTATIVE (AFU_ORTHOLOGUE AFUA_1G05850)-RELATED"/>
    <property type="match status" value="1"/>
</dbReference>
<dbReference type="Gene3D" id="3.30.1870.10">
    <property type="entry name" value="EreA-like, domain 2"/>
    <property type="match status" value="1"/>
</dbReference>
<dbReference type="CDD" id="cd14728">
    <property type="entry name" value="Ere-like"/>
    <property type="match status" value="1"/>
</dbReference>
<dbReference type="Pfam" id="PF05139">
    <property type="entry name" value="Erythro_esteras"/>
    <property type="match status" value="1"/>
</dbReference>
<sequence>MNAGSVIEYIERKSLPLRQPNDLQAIVDAVGDAQIVLLGEASHGTAEFYTQRAEISKKLIEQKGFRFIGVEGDWPSCYEINRFVKRYPGAAQSPEEALQDFNRWPTWMWANREIMPLIQWIRDYNDRADNKRKVGFYGIDVYSLWESLDAIMRYAKETGSEEIERMARAALECFDPHGREGQAYGLAAALYGEGCKDEVVQLLTEMQQRRQRQPNDDEAALSAEINSLVSVNAERYYRSMITHDGESWNVRDRHMVEALTRVQDFYGPDAKAIVWEHNTHIGDARATDMAAEGMVNVGQLLREQHGRENVFAVGFGTHRGTVIAGQEWGAPAERMVVPPGRPNSWEDMLHEAGGGENRILLIDRQAPELQQRIRHRAIGVVYHPRFEAGNYVPSIMGERYDAFIHIDESSALEPLEVAAVYS</sequence>
<gene>
    <name evidence="1" type="ORF">CBW46_016750</name>
</gene>
<dbReference type="Gene3D" id="1.20.1440.30">
    <property type="entry name" value="Biosynthetic Protein domain"/>
    <property type="match status" value="1"/>
</dbReference>
<keyword evidence="2" id="KW-1185">Reference proteome</keyword>
<dbReference type="PIRSF" id="PIRSF036794">
    <property type="entry name" value="UCP_erythr_ester"/>
    <property type="match status" value="1"/>
</dbReference>
<dbReference type="SUPFAM" id="SSF159501">
    <property type="entry name" value="EreA/ChaN-like"/>
    <property type="match status" value="1"/>
</dbReference>
<reference evidence="1" key="1">
    <citation type="submission" date="2018-06" db="EMBL/GenBank/DDBJ databases">
        <title>Paenibacillus xerothermodurans sp. nov. an extremely dry heat resistant spore forming bacterium isolated from the soil of Cape Canaveral, Florida.</title>
        <authorList>
            <person name="Seuylemezian A."/>
            <person name="Kaur N."/>
            <person name="Patil P."/>
            <person name="Patil P."/>
            <person name="Mayilraj S."/>
            <person name="Vaishampayan P."/>
        </authorList>
    </citation>
    <scope>NUCLEOTIDE SEQUENCE [LARGE SCALE GENOMIC DNA]</scope>
    <source>
        <strain evidence="1">ATCC 27380</strain>
    </source>
</reference>
<dbReference type="EMBL" id="NHRJ02000013">
    <property type="protein sequence ID" value="PZE19820.1"/>
    <property type="molecule type" value="Genomic_DNA"/>
</dbReference>
<proteinExistence type="predicted"/>
<name>A0A2W1N868_PAEXE</name>
<organism evidence="1 2">
    <name type="scientific">Paenibacillus xerothermodurans</name>
    <dbReference type="NCBI Taxonomy" id="1977292"/>
    <lineage>
        <taxon>Bacteria</taxon>
        <taxon>Bacillati</taxon>
        <taxon>Bacillota</taxon>
        <taxon>Bacilli</taxon>
        <taxon>Bacillales</taxon>
        <taxon>Paenibacillaceae</taxon>
        <taxon>Paenibacillus</taxon>
    </lineage>
</organism>
<dbReference type="GO" id="GO:0046677">
    <property type="term" value="P:response to antibiotic"/>
    <property type="evidence" value="ECO:0007669"/>
    <property type="project" value="InterPro"/>
</dbReference>
<dbReference type="InterPro" id="IPR014622">
    <property type="entry name" value="UCP036794_erythomycin"/>
</dbReference>
<dbReference type="OrthoDB" id="9810066at2"/>
<dbReference type="PANTHER" id="PTHR31299:SF0">
    <property type="entry name" value="ESTERASE, PUTATIVE (AFU_ORTHOLOGUE AFUA_1G05850)-RELATED"/>
    <property type="match status" value="1"/>
</dbReference>
<dbReference type="Proteomes" id="UP000214746">
    <property type="component" value="Unassembled WGS sequence"/>
</dbReference>
<dbReference type="AlphaFoldDB" id="A0A2W1N868"/>
<protein>
    <submittedName>
        <fullName evidence="1">Erythromycin esterase family protein</fullName>
    </submittedName>
</protein>
<dbReference type="InterPro" id="IPR052036">
    <property type="entry name" value="Hydrolase/PRTase-associated"/>
</dbReference>
<accession>A0A2W1N868</accession>
<evidence type="ECO:0000313" key="2">
    <source>
        <dbReference type="Proteomes" id="UP000214746"/>
    </source>
</evidence>
<dbReference type="InterPro" id="IPR007815">
    <property type="entry name" value="Emycin_Estase"/>
</dbReference>